<dbReference type="Proteomes" id="UP000469185">
    <property type="component" value="Unassembled WGS sequence"/>
</dbReference>
<dbReference type="EMBL" id="JAAGOB010000007">
    <property type="protein sequence ID" value="NED96550.1"/>
    <property type="molecule type" value="Genomic_DNA"/>
</dbReference>
<dbReference type="SUPFAM" id="SSF48613">
    <property type="entry name" value="Heme oxygenase-like"/>
    <property type="match status" value="1"/>
</dbReference>
<reference evidence="1 2" key="1">
    <citation type="submission" date="2020-02" db="EMBL/GenBank/DDBJ databases">
        <authorList>
            <person name="Li X.-J."/>
            <person name="Feng X.-M."/>
        </authorList>
    </citation>
    <scope>NUCLEOTIDE SEQUENCE [LARGE SCALE GENOMIC DNA]</scope>
    <source>
        <strain evidence="1 2">CGMCC 4.7225</strain>
    </source>
</reference>
<organism evidence="1 2">
    <name type="scientific">Phytoactinopolyspora alkaliphila</name>
    <dbReference type="NCBI Taxonomy" id="1783498"/>
    <lineage>
        <taxon>Bacteria</taxon>
        <taxon>Bacillati</taxon>
        <taxon>Actinomycetota</taxon>
        <taxon>Actinomycetes</taxon>
        <taxon>Jiangellales</taxon>
        <taxon>Jiangellaceae</taxon>
        <taxon>Phytoactinopolyspora</taxon>
    </lineage>
</organism>
<dbReference type="Pfam" id="PF14518">
    <property type="entry name" value="Haem_oxygenas_2"/>
    <property type="match status" value="1"/>
</dbReference>
<dbReference type="SMART" id="SM01236">
    <property type="entry name" value="Haem_oxygenase_2"/>
    <property type="match status" value="1"/>
</dbReference>
<comment type="caution">
    <text evidence="1">The sequence shown here is derived from an EMBL/GenBank/DDBJ whole genome shotgun (WGS) entry which is preliminary data.</text>
</comment>
<name>A0A6N9YNP1_9ACTN</name>
<dbReference type="RefSeq" id="WP_163819331.1">
    <property type="nucleotide sequence ID" value="NZ_JAAGOB010000007.1"/>
</dbReference>
<sequence length="331" mass="36931">MKVPPARGGLSTWLTDVLRDDRTTPVPEFTGSTADVWSDDDFQLALWCCYELHYRGFDDVPDALEWDPRVLAFRAGLERAWLACLQDLHREHAFDLTLPVPTLLRQVVKTLDGPPLARYLQREATVEQFREFVMHRSVYQLKEADPHTFGIPRLDPETKAALVEIQADEYGGGQLKRMHATLFGHTMRWLGLSDEYGRYVPEAPGPTLAVSNVMSFFALHRRWIGALVGHLAALEMTSTEPNRRYAAGIRRLGGDDTAAWYFDEHVEADAVHEQIAAHDLCGSFVAHNPDALVDVVFGAASCLRIDALAAEHLMAGWDREKAPCAGSVPAA</sequence>
<evidence type="ECO:0000313" key="2">
    <source>
        <dbReference type="Proteomes" id="UP000469185"/>
    </source>
</evidence>
<protein>
    <submittedName>
        <fullName evidence="1">Iron-containing redox enzyme family protein</fullName>
    </submittedName>
</protein>
<proteinExistence type="predicted"/>
<dbReference type="InterPro" id="IPR016084">
    <property type="entry name" value="Haem_Oase-like_multi-hlx"/>
</dbReference>
<evidence type="ECO:0000313" key="1">
    <source>
        <dbReference type="EMBL" id="NED96550.1"/>
    </source>
</evidence>
<dbReference type="Gene3D" id="1.20.910.10">
    <property type="entry name" value="Heme oxygenase-like"/>
    <property type="match status" value="1"/>
</dbReference>
<gene>
    <name evidence="1" type="ORF">G1H11_14665</name>
</gene>
<dbReference type="AlphaFoldDB" id="A0A6N9YNP1"/>
<accession>A0A6N9YNP1</accession>
<keyword evidence="2" id="KW-1185">Reference proteome</keyword>